<dbReference type="InterPro" id="IPR007280">
    <property type="entry name" value="Peptidase_C_arc/bac"/>
</dbReference>
<dbReference type="Pfam" id="PF04151">
    <property type="entry name" value="PPC"/>
    <property type="match status" value="2"/>
</dbReference>
<dbReference type="PROSITE" id="PS50866">
    <property type="entry name" value="GOLD"/>
    <property type="match status" value="1"/>
</dbReference>
<proteinExistence type="predicted"/>
<reference evidence="4 5" key="1">
    <citation type="submission" date="2020-06" db="EMBL/GenBank/DDBJ databases">
        <title>Rhizobium sp.nov. isolated from the tomato plant.</title>
        <authorList>
            <person name="Thin K.K."/>
            <person name="Zhang X."/>
            <person name="He S."/>
        </authorList>
    </citation>
    <scope>NUCLEOTIDE SEQUENCE [LARGE SCALE GENOMIC DNA]</scope>
    <source>
        <strain evidence="4 5">DBTS2</strain>
    </source>
</reference>
<name>A0ABX2QLK0_9HYPH</name>
<dbReference type="Proteomes" id="UP000659172">
    <property type="component" value="Unassembled WGS sequence"/>
</dbReference>
<comment type="caution">
    <text evidence="4">The sequence shown here is derived from an EMBL/GenBank/DDBJ whole genome shotgun (WGS) entry which is preliminary data.</text>
</comment>
<comment type="subcellular location">
    <subcellularLocation>
        <location evidence="1">Secreted</location>
    </subcellularLocation>
</comment>
<dbReference type="InterPro" id="IPR018511">
    <property type="entry name" value="Hemolysin-typ_Ca-bd_CS"/>
</dbReference>
<dbReference type="PROSITE" id="PS00330">
    <property type="entry name" value="HEMOLYSIN_CALCIUM"/>
    <property type="match status" value="3"/>
</dbReference>
<evidence type="ECO:0000313" key="5">
    <source>
        <dbReference type="Proteomes" id="UP000659172"/>
    </source>
</evidence>
<dbReference type="InterPro" id="IPR050557">
    <property type="entry name" value="RTX_toxin/Mannuronan_C5-epim"/>
</dbReference>
<sequence length="688" mass="71624">MSIIPGNTSTTATIATGQVRKDALTTAGDSDWYRATFSAGLSYGFRLSGDGSGSSLPDPDLFLYDANGTKIAGTTNYSYSSTSLSYHASTGGTFYVGVTDTMDLGNYVLTWIGNDTIRRDIATTATLSQGGSVNSAIDVSGDSDWFKVTMKAGLDYGFLVSGDGTTASLPDPDIHLRDANGNKIVSNTNYSYSSTSISYAASQAGTYFVEITDTSETGNYKLSWLGNDTIVRNTATTAVLEQGKTIASSIDVRGDADWFKVTLKAGISYAFKVAGTGASKLPDGDIHLRDANGNVIAGETNYSSPIGLVTFTAKTSGTYFVSVTDSSDTGDYVVSNNGFDTVVNNSGTDRSLPVGTSLTGQIDVERDSDWYAFSVKAGVTYQFSAGGTGSAGVDGILLSLRDANGNRLAYAADSKAVIEFKASSSGKVFLDVAGQYSTTTGKFVLSAVSDQPVLKGTSGADVLTGGYTNTTIYGYGGKDHLKGGAGNDILIGGKGADRLDGGAGKDTASYQDATKGVTASLAKASSNSGEAKGDVYVSIENLTGSRFADKLTGDSKANVLKGGAGKDLLIGGKGADDLYGGKGADTFVFKSTAELSKSKSKTDTIFDFSRKEKDHIDFSGIDANTGKKGDQAFSFVGTDKFTKTAGELRYEKTKADTYVYGDVNGDGKADFVLHVDSLVSFKAGDFIL</sequence>
<dbReference type="InterPro" id="IPR009038">
    <property type="entry name" value="GOLD_dom"/>
</dbReference>
<organism evidence="4 5">
    <name type="scientific">Mycoplana rhizolycopersici</name>
    <dbReference type="NCBI Taxonomy" id="2746702"/>
    <lineage>
        <taxon>Bacteria</taxon>
        <taxon>Pseudomonadati</taxon>
        <taxon>Pseudomonadota</taxon>
        <taxon>Alphaproteobacteria</taxon>
        <taxon>Hyphomicrobiales</taxon>
        <taxon>Rhizobiaceae</taxon>
        <taxon>Mycoplana</taxon>
    </lineage>
</organism>
<dbReference type="PANTHER" id="PTHR38340">
    <property type="entry name" value="S-LAYER PROTEIN"/>
    <property type="match status" value="1"/>
</dbReference>
<dbReference type="SUPFAM" id="SSF51120">
    <property type="entry name" value="beta-Roll"/>
    <property type="match status" value="2"/>
</dbReference>
<accession>A0ABX2QLK0</accession>
<dbReference type="InterPro" id="IPR011049">
    <property type="entry name" value="Serralysin-like_metalloprot_C"/>
</dbReference>
<dbReference type="Gene3D" id="2.150.10.10">
    <property type="entry name" value="Serralysin-like metalloprotease, C-terminal"/>
    <property type="match status" value="2"/>
</dbReference>
<evidence type="ECO:0000259" key="3">
    <source>
        <dbReference type="PROSITE" id="PS50866"/>
    </source>
</evidence>
<dbReference type="Pfam" id="PF00353">
    <property type="entry name" value="HemolysinCabind"/>
    <property type="match status" value="2"/>
</dbReference>
<feature type="domain" description="GOLD" evidence="3">
    <location>
        <begin position="227"/>
        <end position="385"/>
    </location>
</feature>
<keyword evidence="5" id="KW-1185">Reference proteome</keyword>
<keyword evidence="2" id="KW-0964">Secreted</keyword>
<dbReference type="Gene3D" id="2.60.120.380">
    <property type="match status" value="4"/>
</dbReference>
<dbReference type="RefSeq" id="WP_176952559.1">
    <property type="nucleotide sequence ID" value="NZ_JABXYK010000033.1"/>
</dbReference>
<protein>
    <submittedName>
        <fullName evidence="4">Pre-peptidase C-terminal domain-containing protein</fullName>
    </submittedName>
</protein>
<gene>
    <name evidence="4" type="ORF">HV823_25920</name>
</gene>
<evidence type="ECO:0000313" key="4">
    <source>
        <dbReference type="EMBL" id="NVP58670.1"/>
    </source>
</evidence>
<dbReference type="EMBL" id="JABXYK010000033">
    <property type="protein sequence ID" value="NVP58670.1"/>
    <property type="molecule type" value="Genomic_DNA"/>
</dbReference>
<dbReference type="PANTHER" id="PTHR38340:SF1">
    <property type="entry name" value="S-LAYER PROTEIN"/>
    <property type="match status" value="1"/>
</dbReference>
<dbReference type="InterPro" id="IPR001343">
    <property type="entry name" value="Hemolysn_Ca-bd"/>
</dbReference>
<dbReference type="PRINTS" id="PR00313">
    <property type="entry name" value="CABNDNGRPT"/>
</dbReference>
<evidence type="ECO:0000256" key="2">
    <source>
        <dbReference type="ARBA" id="ARBA00022525"/>
    </source>
</evidence>
<evidence type="ECO:0000256" key="1">
    <source>
        <dbReference type="ARBA" id="ARBA00004613"/>
    </source>
</evidence>
<dbReference type="SUPFAM" id="SSF89260">
    <property type="entry name" value="Collagen-binding domain"/>
    <property type="match status" value="2"/>
</dbReference>